<proteinExistence type="predicted"/>
<evidence type="ECO:0000313" key="4">
    <source>
        <dbReference type="Proteomes" id="UP001295684"/>
    </source>
</evidence>
<feature type="compositionally biased region" description="Basic residues" evidence="2">
    <location>
        <begin position="37"/>
        <end position="47"/>
    </location>
</feature>
<keyword evidence="4" id="KW-1185">Reference proteome</keyword>
<reference evidence="3" key="1">
    <citation type="submission" date="2023-07" db="EMBL/GenBank/DDBJ databases">
        <authorList>
            <consortium name="AG Swart"/>
            <person name="Singh M."/>
            <person name="Singh A."/>
            <person name="Seah K."/>
            <person name="Emmerich C."/>
        </authorList>
    </citation>
    <scope>NUCLEOTIDE SEQUENCE</scope>
    <source>
        <strain evidence="3">DP1</strain>
    </source>
</reference>
<organism evidence="3 4">
    <name type="scientific">Euplotes crassus</name>
    <dbReference type="NCBI Taxonomy" id="5936"/>
    <lineage>
        <taxon>Eukaryota</taxon>
        <taxon>Sar</taxon>
        <taxon>Alveolata</taxon>
        <taxon>Ciliophora</taxon>
        <taxon>Intramacronucleata</taxon>
        <taxon>Spirotrichea</taxon>
        <taxon>Hypotrichia</taxon>
        <taxon>Euplotida</taxon>
        <taxon>Euplotidae</taxon>
        <taxon>Moneuplotes</taxon>
    </lineage>
</organism>
<dbReference type="Proteomes" id="UP001295684">
    <property type="component" value="Unassembled WGS sequence"/>
</dbReference>
<protein>
    <submittedName>
        <fullName evidence="3">Uncharacterized protein</fullName>
    </submittedName>
</protein>
<dbReference type="AlphaFoldDB" id="A0AAD1XIP2"/>
<evidence type="ECO:0000256" key="1">
    <source>
        <dbReference type="SAM" id="Coils"/>
    </source>
</evidence>
<gene>
    <name evidence="3" type="ORF">ECRASSUSDP1_LOCUS14754</name>
</gene>
<evidence type="ECO:0000256" key="2">
    <source>
        <dbReference type="SAM" id="MobiDB-lite"/>
    </source>
</evidence>
<feature type="region of interest" description="Disordered" evidence="2">
    <location>
        <begin position="1"/>
        <end position="52"/>
    </location>
</feature>
<keyword evidence="1" id="KW-0175">Coiled coil</keyword>
<comment type="caution">
    <text evidence="3">The sequence shown here is derived from an EMBL/GenBank/DDBJ whole genome shotgun (WGS) entry which is preliminary data.</text>
</comment>
<accession>A0AAD1XIP2</accession>
<feature type="coiled-coil region" evidence="1">
    <location>
        <begin position="723"/>
        <end position="757"/>
    </location>
</feature>
<sequence length="978" mass="114435">MSKQGSPERQRIPKAGFQSKLSRFSPTGKRLLTSSSQKRKRVFKRPRTTNSVKRIIIQKNNDVSARKDIKKTKFAPSENLKRIALSKSRIPSRKTQRGTSSDYFNRVAHQHKTSLQKRPMTQNSGRRSIHRNMSAAKVFKKTNISTEESRQIKTAWGTMSNNFSTAKIDMSQLGCYTERNQNNTLIRKRLSDASRNQNTQLASSTIGENLTLMPTFDHILSRNALPTPIDDKKYATLENCKDQIKICASRLHGIAESSKYEIQERTVNILNINSLKVAYFKIHCYGRQSPLSIKIIQDKIRPTPGILTIYTSFHKEFPDGLENDSMFTDGKNKIYAPKNARTFNNDYCYFSVLSTIRATFCCVYYFSTVNPISLVWDKDIGSYKIGDGGQVEVKVPRNPEKWLSIGERNENYIKQCLESEPGYKMLEEKTKTIFSDRDKYFQKMRAVNSQKKLKVKKYYNKIMPEGMSIQEYKISMARKRKEEKEQNMRKRMIFMANKWDYIKEENLKAKAIQDKIKSERNYVKIWTGFKALHNGIKNLSHIFGIKKVEEIKRARSLLIANKINYLFKKKQMRKGSNLSTRLMDIARHSLVLTNQVLEQNCHLKAKRILVHFMKDLKWKRTLSVNCIDCWAQILKVRHRFLHIIKMTRERMSFLTEKWEEQKSLLINEYEKDIIQHKSKTARKMRKKIRDIKDGLRYICLKLYLNQCRTEHNIAFFEWRKNFKEEAKELISKYSDKLRRKIEEEDNKVEDRQELDNELLGFNLGQKDESLEELSASLATNAGKKKKKNKKQSLKLLSVLDRLKIRDDPDEHFEIDDLNMIGIKSDAEPRKRKRRGSKLFKSSPGKGKILSSIAKNNSVPKNVREEDFFLTNLDMPSKRMAGQTFYKTNKFEFGQKQEQGEKHQIYNEKDLINTGTGYKMPPRFLWIPSNHLIRVAIVRICFIKDMEQFLEDNMKVKCEVTAEGIEILKPTIETVAKNL</sequence>
<name>A0AAD1XIP2_EUPCR</name>
<evidence type="ECO:0000313" key="3">
    <source>
        <dbReference type="EMBL" id="CAI2373408.1"/>
    </source>
</evidence>
<feature type="compositionally biased region" description="Basic and acidic residues" evidence="2">
    <location>
        <begin position="1"/>
        <end position="11"/>
    </location>
</feature>
<feature type="region of interest" description="Disordered" evidence="2">
    <location>
        <begin position="825"/>
        <end position="854"/>
    </location>
</feature>
<dbReference type="EMBL" id="CAMPGE010014758">
    <property type="protein sequence ID" value="CAI2373408.1"/>
    <property type="molecule type" value="Genomic_DNA"/>
</dbReference>